<evidence type="ECO:0000313" key="2">
    <source>
        <dbReference type="EMBL" id="ROR39636.1"/>
    </source>
</evidence>
<name>A0AAX1WQE6_9BURK</name>
<dbReference type="Pfam" id="PF19587">
    <property type="entry name" value="DUF6094"/>
    <property type="match status" value="1"/>
</dbReference>
<sequence>MALIFQRLARNFIKNGYFPTDGETLSRILPMLIPDLSGGVPCEGRTIRMLDPCCGEGAALADLCQGLCNSWPHGPFIETYGVEFDQERAWHAKTIVQSVIHSDIHDVVIKPRTVGLLFLNPPYGFGLKDNATGAVASDTNERAERLERTFLKKTAPLLMIGGVLVYIIPHYALDDEIRTYLARNFTDLRFFMAPEQQFKQCVIVGAKCKPGHPRKDVLDMLTRAQAGELNNQELPRQWTQERYVVPSVAYGSEFDFRAVRLDGPQLAQELDRWQNSLLWTGFDTTFSQAKSEHRRPLRDMTKWHLALALAAGQVTGRIESKDGRVFLIKGDTFKKKERTVATQVDDNGNVTETVTMLDRFVPVINAIDFTPGDRLGQIVKIS</sequence>
<reference evidence="2 3" key="1">
    <citation type="submission" date="2018-11" db="EMBL/GenBank/DDBJ databases">
        <title>Genomic Encyclopedia of Type Strains, Phase IV (KMG-IV): sequencing the most valuable type-strain genomes for metagenomic binning, comparative biology and taxonomic classification.</title>
        <authorList>
            <person name="Goeker M."/>
        </authorList>
    </citation>
    <scope>NUCLEOTIDE SEQUENCE [LARGE SCALE GENOMIC DNA]</scope>
    <source>
        <strain evidence="2 3">DSM 15985</strain>
    </source>
</reference>
<comment type="caution">
    <text evidence="2">The sequence shown here is derived from an EMBL/GenBank/DDBJ whole genome shotgun (WGS) entry which is preliminary data.</text>
</comment>
<dbReference type="SUPFAM" id="SSF53335">
    <property type="entry name" value="S-adenosyl-L-methionine-dependent methyltransferases"/>
    <property type="match status" value="1"/>
</dbReference>
<feature type="domain" description="DUF6094" evidence="1">
    <location>
        <begin position="4"/>
        <end position="215"/>
    </location>
</feature>
<evidence type="ECO:0000313" key="3">
    <source>
        <dbReference type="Proteomes" id="UP000271868"/>
    </source>
</evidence>
<dbReference type="AlphaFoldDB" id="A0AAX1WQE6"/>
<dbReference type="EMBL" id="RJVL01000008">
    <property type="protein sequence ID" value="ROR39636.1"/>
    <property type="molecule type" value="Genomic_DNA"/>
</dbReference>
<dbReference type="RefSeq" id="WP_123676651.1">
    <property type="nucleotide sequence ID" value="NZ_RJVL01000008.1"/>
</dbReference>
<dbReference type="PRINTS" id="PR00507">
    <property type="entry name" value="N12N6MTFRASE"/>
</dbReference>
<dbReference type="InterPro" id="IPR046076">
    <property type="entry name" value="DUF6094"/>
</dbReference>
<protein>
    <recommendedName>
        <fullName evidence="1">DUF6094 domain-containing protein</fullName>
    </recommendedName>
</protein>
<dbReference type="InterPro" id="IPR029063">
    <property type="entry name" value="SAM-dependent_MTases_sf"/>
</dbReference>
<accession>A0AAX1WQE6</accession>
<organism evidence="2 3">
    <name type="scientific">Diaphorobacter nitroreducens</name>
    <dbReference type="NCBI Taxonomy" id="164759"/>
    <lineage>
        <taxon>Bacteria</taxon>
        <taxon>Pseudomonadati</taxon>
        <taxon>Pseudomonadota</taxon>
        <taxon>Betaproteobacteria</taxon>
        <taxon>Burkholderiales</taxon>
        <taxon>Comamonadaceae</taxon>
        <taxon>Diaphorobacter</taxon>
    </lineage>
</organism>
<keyword evidence="3" id="KW-1185">Reference proteome</keyword>
<proteinExistence type="predicted"/>
<gene>
    <name evidence="2" type="ORF">EDC60_3131</name>
</gene>
<dbReference type="Gene3D" id="3.40.50.150">
    <property type="entry name" value="Vaccinia Virus protein VP39"/>
    <property type="match status" value="1"/>
</dbReference>
<dbReference type="Proteomes" id="UP000271868">
    <property type="component" value="Unassembled WGS sequence"/>
</dbReference>
<dbReference type="CDD" id="cd02440">
    <property type="entry name" value="AdoMet_MTases"/>
    <property type="match status" value="1"/>
</dbReference>
<evidence type="ECO:0000259" key="1">
    <source>
        <dbReference type="Pfam" id="PF19587"/>
    </source>
</evidence>